<dbReference type="SUPFAM" id="SSF103473">
    <property type="entry name" value="MFS general substrate transporter"/>
    <property type="match status" value="1"/>
</dbReference>
<feature type="transmembrane region" description="Helical" evidence="6">
    <location>
        <begin position="208"/>
        <end position="228"/>
    </location>
</feature>
<evidence type="ECO:0000256" key="3">
    <source>
        <dbReference type="ARBA" id="ARBA00022989"/>
    </source>
</evidence>
<dbReference type="RefSeq" id="WP_211038772.1">
    <property type="nucleotide sequence ID" value="NZ_JAELVF020000001.1"/>
</dbReference>
<sequence>MARIDDPFRRGQLATAALFCALGFQYATWVSRIPALKSDLGLSPAEVGVLLMAAGVGASVSFPVVTHLMGRLGSRQLALLSTVGLAAVLPALALAPNYPVALLVLCVDGVLVGCLNTAMNAQGAALEERHGRATMAKLHATFSAGSLLAALLASALHTVTSSVTAHFAVGAALLVLLSAGARGGLMADHGRRPAAEAQEKKTRAARRLPSRLTLWMCGAMAFGTVTEASMNDWSALYLEDIAGASEQIAPLGIAVVSGMMLIARLFADSWRSRWGDGRVVLVGSVLAAAGLAFALLTGGVVTALLGFACVGLGIAAVTPCVYVAAARQEANVLPLVAATGTTGLLTGPPLIGFVAGASSLVWGFALVGVSALIVAVCSTRIRWEPAASDAERDREEGDGPQRGDAPDEGGLPDGSDRPGDGQRAAADAPTNVAAAKSAPAAGTSEHPR</sequence>
<feature type="transmembrane region" description="Helical" evidence="6">
    <location>
        <begin position="303"/>
        <end position="325"/>
    </location>
</feature>
<evidence type="ECO:0000313" key="9">
    <source>
        <dbReference type="Proteomes" id="UP000694501"/>
    </source>
</evidence>
<evidence type="ECO:0000259" key="7">
    <source>
        <dbReference type="PROSITE" id="PS50850"/>
    </source>
</evidence>
<keyword evidence="9" id="KW-1185">Reference proteome</keyword>
<comment type="subcellular location">
    <subcellularLocation>
        <location evidence="1">Cell membrane</location>
        <topology evidence="1">Multi-pass membrane protein</topology>
    </subcellularLocation>
</comment>
<protein>
    <submittedName>
        <fullName evidence="8">MFS transporter</fullName>
    </submittedName>
</protein>
<keyword evidence="2 6" id="KW-0812">Transmembrane</keyword>
<dbReference type="PANTHER" id="PTHR23514">
    <property type="entry name" value="BYPASS OF STOP CODON PROTEIN 6"/>
    <property type="match status" value="1"/>
</dbReference>
<feature type="region of interest" description="Disordered" evidence="5">
    <location>
        <begin position="386"/>
        <end position="448"/>
    </location>
</feature>
<dbReference type="PANTHER" id="PTHR23514:SF13">
    <property type="entry name" value="INNER MEMBRANE PROTEIN YBJJ"/>
    <property type="match status" value="1"/>
</dbReference>
<dbReference type="Proteomes" id="UP000694501">
    <property type="component" value="Unassembled WGS sequence"/>
</dbReference>
<reference evidence="8" key="1">
    <citation type="submission" date="2021-06" db="EMBL/GenBank/DDBJ databases">
        <title>Sequencing of actinobacteria type strains.</title>
        <authorList>
            <person name="Nguyen G.-S."/>
            <person name="Wentzel A."/>
        </authorList>
    </citation>
    <scope>NUCLEOTIDE SEQUENCE</scope>
    <source>
        <strain evidence="8">P38-E01</strain>
    </source>
</reference>
<dbReference type="AlphaFoldDB" id="A0A949JD05"/>
<feature type="transmembrane region" description="Helical" evidence="6">
    <location>
        <begin position="100"/>
        <end position="119"/>
    </location>
</feature>
<feature type="transmembrane region" description="Helical" evidence="6">
    <location>
        <begin position="165"/>
        <end position="187"/>
    </location>
</feature>
<evidence type="ECO:0000313" key="8">
    <source>
        <dbReference type="EMBL" id="MBU7596265.1"/>
    </source>
</evidence>
<keyword evidence="3 6" id="KW-1133">Transmembrane helix</keyword>
<feature type="transmembrane region" description="Helical" evidence="6">
    <location>
        <begin position="279"/>
        <end position="297"/>
    </location>
</feature>
<dbReference type="Gene3D" id="1.20.1250.20">
    <property type="entry name" value="MFS general substrate transporter like domains"/>
    <property type="match status" value="2"/>
</dbReference>
<evidence type="ECO:0000256" key="4">
    <source>
        <dbReference type="ARBA" id="ARBA00023136"/>
    </source>
</evidence>
<dbReference type="InterPro" id="IPR011701">
    <property type="entry name" value="MFS"/>
</dbReference>
<feature type="transmembrane region" description="Helical" evidence="6">
    <location>
        <begin position="140"/>
        <end position="159"/>
    </location>
</feature>
<dbReference type="GO" id="GO:0022857">
    <property type="term" value="F:transmembrane transporter activity"/>
    <property type="evidence" value="ECO:0007669"/>
    <property type="project" value="InterPro"/>
</dbReference>
<evidence type="ECO:0000256" key="1">
    <source>
        <dbReference type="ARBA" id="ARBA00004651"/>
    </source>
</evidence>
<name>A0A949JD05_9ACTN</name>
<dbReference type="InterPro" id="IPR051788">
    <property type="entry name" value="MFS_Transporter"/>
</dbReference>
<evidence type="ECO:0000256" key="6">
    <source>
        <dbReference type="SAM" id="Phobius"/>
    </source>
</evidence>
<dbReference type="InterPro" id="IPR020846">
    <property type="entry name" value="MFS_dom"/>
</dbReference>
<comment type="caution">
    <text evidence="8">The sequence shown here is derived from an EMBL/GenBank/DDBJ whole genome shotgun (WGS) entry which is preliminary data.</text>
</comment>
<feature type="transmembrane region" description="Helical" evidence="6">
    <location>
        <begin position="48"/>
        <end position="65"/>
    </location>
</feature>
<evidence type="ECO:0000256" key="2">
    <source>
        <dbReference type="ARBA" id="ARBA00022692"/>
    </source>
</evidence>
<gene>
    <name evidence="8" type="ORF">JGS22_001080</name>
</gene>
<dbReference type="PROSITE" id="PS50850">
    <property type="entry name" value="MFS"/>
    <property type="match status" value="1"/>
</dbReference>
<feature type="transmembrane region" description="Helical" evidence="6">
    <location>
        <begin position="77"/>
        <end position="94"/>
    </location>
</feature>
<feature type="domain" description="Major facilitator superfamily (MFS) profile" evidence="7">
    <location>
        <begin position="1"/>
        <end position="386"/>
    </location>
</feature>
<feature type="transmembrane region" description="Helical" evidence="6">
    <location>
        <begin position="248"/>
        <end position="267"/>
    </location>
</feature>
<accession>A0A949JD05</accession>
<feature type="transmembrane region" description="Helical" evidence="6">
    <location>
        <begin position="360"/>
        <end position="378"/>
    </location>
</feature>
<feature type="compositionally biased region" description="Basic and acidic residues" evidence="5">
    <location>
        <begin position="389"/>
        <end position="405"/>
    </location>
</feature>
<evidence type="ECO:0000256" key="5">
    <source>
        <dbReference type="SAM" id="MobiDB-lite"/>
    </source>
</evidence>
<feature type="compositionally biased region" description="Low complexity" evidence="5">
    <location>
        <begin position="424"/>
        <end position="441"/>
    </location>
</feature>
<keyword evidence="4 6" id="KW-0472">Membrane</keyword>
<feature type="transmembrane region" description="Helical" evidence="6">
    <location>
        <begin position="332"/>
        <end position="354"/>
    </location>
</feature>
<dbReference type="EMBL" id="JAELVF020000001">
    <property type="protein sequence ID" value="MBU7596265.1"/>
    <property type="molecule type" value="Genomic_DNA"/>
</dbReference>
<proteinExistence type="predicted"/>
<dbReference type="CDD" id="cd17393">
    <property type="entry name" value="MFS_MosC_like"/>
    <property type="match status" value="1"/>
</dbReference>
<organism evidence="8 9">
    <name type="scientific">Streptomyces tardus</name>
    <dbReference type="NCBI Taxonomy" id="2780544"/>
    <lineage>
        <taxon>Bacteria</taxon>
        <taxon>Bacillati</taxon>
        <taxon>Actinomycetota</taxon>
        <taxon>Actinomycetes</taxon>
        <taxon>Kitasatosporales</taxon>
        <taxon>Streptomycetaceae</taxon>
        <taxon>Streptomyces</taxon>
    </lineage>
</organism>
<dbReference type="GO" id="GO:0005886">
    <property type="term" value="C:plasma membrane"/>
    <property type="evidence" value="ECO:0007669"/>
    <property type="project" value="UniProtKB-SubCell"/>
</dbReference>
<dbReference type="InterPro" id="IPR036259">
    <property type="entry name" value="MFS_trans_sf"/>
</dbReference>
<dbReference type="Pfam" id="PF07690">
    <property type="entry name" value="MFS_1"/>
    <property type="match status" value="1"/>
</dbReference>